<evidence type="ECO:0000256" key="3">
    <source>
        <dbReference type="ARBA" id="ARBA00009699"/>
    </source>
</evidence>
<evidence type="ECO:0000256" key="5">
    <source>
        <dbReference type="ARBA" id="ARBA00022729"/>
    </source>
</evidence>
<keyword evidence="12" id="KW-1133">Transmembrane helix</keyword>
<keyword evidence="6 10" id="KW-0378">Hydrolase</keyword>
<evidence type="ECO:0000256" key="2">
    <source>
        <dbReference type="ARBA" id="ARBA00004308"/>
    </source>
</evidence>
<accession>A0AAE8MS82</accession>
<evidence type="ECO:0000256" key="4">
    <source>
        <dbReference type="ARBA" id="ARBA00012350"/>
    </source>
</evidence>
<protein>
    <recommendedName>
        <fullName evidence="4 10">Mannan endo-1,6-alpha-mannosidase</fullName>
        <ecNumber evidence="4 10">3.2.1.101</ecNumber>
    </recommendedName>
</protein>
<dbReference type="GO" id="GO:0016052">
    <property type="term" value="P:carbohydrate catabolic process"/>
    <property type="evidence" value="ECO:0007669"/>
    <property type="project" value="InterPro"/>
</dbReference>
<evidence type="ECO:0000256" key="12">
    <source>
        <dbReference type="SAM" id="Phobius"/>
    </source>
</evidence>
<dbReference type="GO" id="GO:0008496">
    <property type="term" value="F:mannan endo-1,6-alpha-mannosidase activity"/>
    <property type="evidence" value="ECO:0007669"/>
    <property type="project" value="UniProtKB-UniRule"/>
</dbReference>
<dbReference type="Gene3D" id="1.50.10.20">
    <property type="match status" value="1"/>
</dbReference>
<comment type="catalytic activity">
    <reaction evidence="1 10">
        <text>Random hydrolysis of (1-&gt;6)-alpha-D-mannosidic linkages in unbranched (1-&gt;6)-mannans.</text>
        <dbReference type="EC" id="3.2.1.101"/>
    </reaction>
</comment>
<dbReference type="PANTHER" id="PTHR12145">
    <property type="entry name" value="MANNAN ENDO-1,6-ALPHA-MANNOSIDASE DCW1"/>
    <property type="match status" value="1"/>
</dbReference>
<evidence type="ECO:0000256" key="6">
    <source>
        <dbReference type="ARBA" id="ARBA00022801"/>
    </source>
</evidence>
<feature type="signal peptide" evidence="13">
    <location>
        <begin position="1"/>
        <end position="22"/>
    </location>
</feature>
<comment type="similarity">
    <text evidence="3 10">Belongs to the glycosyl hydrolase 76 family.</text>
</comment>
<dbReference type="AlphaFoldDB" id="A0AAE8MS82"/>
<evidence type="ECO:0000313" key="15">
    <source>
        <dbReference type="Proteomes" id="UP001187682"/>
    </source>
</evidence>
<evidence type="ECO:0000256" key="7">
    <source>
        <dbReference type="ARBA" id="ARBA00023136"/>
    </source>
</evidence>
<dbReference type="InterPro" id="IPR005198">
    <property type="entry name" value="Glyco_hydro_76"/>
</dbReference>
<dbReference type="InterPro" id="IPR008928">
    <property type="entry name" value="6-hairpin_glycosidase_sf"/>
</dbReference>
<reference evidence="14" key="1">
    <citation type="submission" date="2018-03" db="EMBL/GenBank/DDBJ databases">
        <authorList>
            <person name="Guldener U."/>
        </authorList>
    </citation>
    <scope>NUCLEOTIDE SEQUENCE</scope>
</reference>
<keyword evidence="8" id="KW-0325">Glycoprotein</keyword>
<dbReference type="GO" id="GO:0009272">
    <property type="term" value="P:fungal-type cell wall biogenesis"/>
    <property type="evidence" value="ECO:0007669"/>
    <property type="project" value="TreeGrafter"/>
</dbReference>
<evidence type="ECO:0000256" key="1">
    <source>
        <dbReference type="ARBA" id="ARBA00001452"/>
    </source>
</evidence>
<comment type="caution">
    <text evidence="14">The sequence shown here is derived from an EMBL/GenBank/DDBJ whole genome shotgun (WGS) entry which is preliminary data.</text>
</comment>
<dbReference type="InterPro" id="IPR014480">
    <property type="entry name" value="Mannan-1_6-alpha_mannosidase"/>
</dbReference>
<dbReference type="Proteomes" id="UP001187682">
    <property type="component" value="Unassembled WGS sequence"/>
</dbReference>
<evidence type="ECO:0000256" key="11">
    <source>
        <dbReference type="SAM" id="MobiDB-lite"/>
    </source>
</evidence>
<feature type="chain" id="PRO_5042227743" description="Mannan endo-1,6-alpha-mannosidase" evidence="13">
    <location>
        <begin position="23"/>
        <end position="459"/>
    </location>
</feature>
<dbReference type="PANTHER" id="PTHR12145:SF36">
    <property type="entry name" value="MANNAN ENDO-1,6-ALPHA-MANNOSIDASE DCW1"/>
    <property type="match status" value="1"/>
</dbReference>
<keyword evidence="5 13" id="KW-0732">Signal</keyword>
<dbReference type="GO" id="GO:0012505">
    <property type="term" value="C:endomembrane system"/>
    <property type="evidence" value="ECO:0007669"/>
    <property type="project" value="UniProtKB-SubCell"/>
</dbReference>
<dbReference type="EC" id="3.2.1.101" evidence="4 10"/>
<gene>
    <name evidence="14" type="ORF">DNG_01003</name>
</gene>
<dbReference type="FunFam" id="1.50.10.20:FF:000006">
    <property type="entry name" value="Mannan endo-1,6-alpha-mannosidase"/>
    <property type="match status" value="1"/>
</dbReference>
<feature type="region of interest" description="Disordered" evidence="11">
    <location>
        <begin position="401"/>
        <end position="430"/>
    </location>
</feature>
<evidence type="ECO:0000256" key="13">
    <source>
        <dbReference type="SAM" id="SignalP"/>
    </source>
</evidence>
<name>A0AAE8MS82_9PEZI</name>
<organism evidence="14 15">
    <name type="scientific">Cephalotrichum gorgonifer</name>
    <dbReference type="NCBI Taxonomy" id="2041049"/>
    <lineage>
        <taxon>Eukaryota</taxon>
        <taxon>Fungi</taxon>
        <taxon>Dikarya</taxon>
        <taxon>Ascomycota</taxon>
        <taxon>Pezizomycotina</taxon>
        <taxon>Sordariomycetes</taxon>
        <taxon>Hypocreomycetidae</taxon>
        <taxon>Microascales</taxon>
        <taxon>Microascaceae</taxon>
        <taxon>Cephalotrichum</taxon>
    </lineage>
</organism>
<dbReference type="Pfam" id="PF03663">
    <property type="entry name" value="Glyco_hydro_76"/>
    <property type="match status" value="1"/>
</dbReference>
<feature type="transmembrane region" description="Helical" evidence="12">
    <location>
        <begin position="435"/>
        <end position="457"/>
    </location>
</feature>
<dbReference type="EMBL" id="ONZQ02000001">
    <property type="protein sequence ID" value="SPN97489.1"/>
    <property type="molecule type" value="Genomic_DNA"/>
</dbReference>
<evidence type="ECO:0000256" key="9">
    <source>
        <dbReference type="ARBA" id="ARBA00023295"/>
    </source>
</evidence>
<comment type="subcellular location">
    <subcellularLocation>
        <location evidence="2">Endomembrane system</location>
    </subcellularLocation>
</comment>
<evidence type="ECO:0000256" key="8">
    <source>
        <dbReference type="ARBA" id="ARBA00023180"/>
    </source>
</evidence>
<dbReference type="SUPFAM" id="SSF48208">
    <property type="entry name" value="Six-hairpin glycosidases"/>
    <property type="match status" value="1"/>
</dbReference>
<proteinExistence type="inferred from homology"/>
<sequence>MATSNVRRFGAALLVGLGVVNAQNSQLKIDTDDNIRKSAALLAADTMAFYSGDQPGQTPGILPGPPPAGDYYWWQAGALWGTLMDYWFLTGDSTYNEVVMQAMMFQVGEGKDYQPRNVTASLGNDDQAFWGMSAMLAAELNFPNPPSDQPQWLALAQAVFNTQAAPERHDETCGGGLRWQIPLSNNGYDYKNTIANGCFFNMGARLARYTGNDTYSNWAEETWDWIQGVGYITDEWNVYDGGHIGHNCTDINKAQFSYNAAILIQGASFMWNITESQKWKDRINSLLDRTIEVFFRDDGVAYEVSCEPKYSCTTDMYSFKGYVHRWLAQSSQVAPFIAEKVMPLLRSSTEACVKQCTGGDNGRECGFAWSSGVFDGKIGAGQEMSALAAVSGLLTDLSKGPVTAETGGTSKGDPNAGSTNVLERDHRPITTGDKAGAGILTALILAAATGTFGWMSWER</sequence>
<evidence type="ECO:0000256" key="10">
    <source>
        <dbReference type="PIRNR" id="PIRNR016302"/>
    </source>
</evidence>
<keyword evidence="7 12" id="KW-0472">Membrane</keyword>
<keyword evidence="12" id="KW-0812">Transmembrane</keyword>
<keyword evidence="9 10" id="KW-0326">Glycosidase</keyword>
<keyword evidence="15" id="KW-1185">Reference proteome</keyword>
<dbReference type="PIRSF" id="PIRSF016302">
    <property type="entry name" value="Man_a_manosd"/>
    <property type="match status" value="1"/>
</dbReference>
<evidence type="ECO:0000313" key="14">
    <source>
        <dbReference type="EMBL" id="SPN97489.1"/>
    </source>
</evidence>